<dbReference type="VEuPathDB" id="FungiDB:PGUG_05367"/>
<dbReference type="OrthoDB" id="2967263at2759"/>
<proteinExistence type="predicted"/>
<dbReference type="InterPro" id="IPR009097">
    <property type="entry name" value="Cyclic_Pdiesterase"/>
</dbReference>
<organism evidence="1 2">
    <name type="scientific">Meyerozyma guilliermondii (strain ATCC 6260 / CBS 566 / DSM 6381 / JCM 1539 / NBRC 10279 / NRRL Y-324)</name>
    <name type="common">Yeast</name>
    <name type="synonym">Candida guilliermondii</name>
    <dbReference type="NCBI Taxonomy" id="294746"/>
    <lineage>
        <taxon>Eukaryota</taxon>
        <taxon>Fungi</taxon>
        <taxon>Dikarya</taxon>
        <taxon>Ascomycota</taxon>
        <taxon>Saccharomycotina</taxon>
        <taxon>Pichiomycetes</taxon>
        <taxon>Debaryomycetaceae</taxon>
        <taxon>Meyerozyma</taxon>
    </lineage>
</organism>
<sequence length="239" mass="26890">MNPFTSLAEQYASEEAQNNYRINRNDTQQKLLLENPAVNVDPVLAGTENDKRMSCCIVSRPDNPTKELISSIQHQLQSSISTEIWLTPPENLHMTLLEVAHSRPEKEIESLVHTLKPKMEAINSITVKGPVLKHPLLCFDANAVALSFTSSYPTHTKLRESLYDFVTHHGVDILPRYAGPSAHITIARFKEQLSTEDVKHMLKTIASINKSMPNHEWKITSASLSSGIIWYGQQGTMFQ</sequence>
<dbReference type="HOGENOM" id="CLU_1152150_0_0_1"/>
<dbReference type="Proteomes" id="UP000001997">
    <property type="component" value="Unassembled WGS sequence"/>
</dbReference>
<dbReference type="GeneID" id="5124020"/>
<dbReference type="AlphaFoldDB" id="A5DQ16"/>
<reference evidence="1 2" key="1">
    <citation type="journal article" date="2009" name="Nature">
        <title>Evolution of pathogenicity and sexual reproduction in eight Candida genomes.</title>
        <authorList>
            <person name="Butler G."/>
            <person name="Rasmussen M.D."/>
            <person name="Lin M.F."/>
            <person name="Santos M.A."/>
            <person name="Sakthikumar S."/>
            <person name="Munro C.A."/>
            <person name="Rheinbay E."/>
            <person name="Grabherr M."/>
            <person name="Forche A."/>
            <person name="Reedy J.L."/>
            <person name="Agrafioti I."/>
            <person name="Arnaud M.B."/>
            <person name="Bates S."/>
            <person name="Brown A.J."/>
            <person name="Brunke S."/>
            <person name="Costanzo M.C."/>
            <person name="Fitzpatrick D.A."/>
            <person name="de Groot P.W."/>
            <person name="Harris D."/>
            <person name="Hoyer L.L."/>
            <person name="Hube B."/>
            <person name="Klis F.M."/>
            <person name="Kodira C."/>
            <person name="Lennard N."/>
            <person name="Logue M.E."/>
            <person name="Martin R."/>
            <person name="Neiman A.M."/>
            <person name="Nikolaou E."/>
            <person name="Quail M.A."/>
            <person name="Quinn J."/>
            <person name="Santos M.C."/>
            <person name="Schmitzberger F.F."/>
            <person name="Sherlock G."/>
            <person name="Shah P."/>
            <person name="Silverstein K.A."/>
            <person name="Skrzypek M.S."/>
            <person name="Soll D."/>
            <person name="Staggs R."/>
            <person name="Stansfield I."/>
            <person name="Stumpf M.P."/>
            <person name="Sudbery P.E."/>
            <person name="Srikantha T."/>
            <person name="Zeng Q."/>
            <person name="Berman J."/>
            <person name="Berriman M."/>
            <person name="Heitman J."/>
            <person name="Gow N.A."/>
            <person name="Lorenz M.C."/>
            <person name="Birren B.W."/>
            <person name="Kellis M."/>
            <person name="Cuomo C.A."/>
        </authorList>
    </citation>
    <scope>NUCLEOTIDE SEQUENCE [LARGE SCALE GENOMIC DNA]</scope>
    <source>
        <strain evidence="2">ATCC 6260 / CBS 566 / DSM 6381 / JCM 1539 / NBRC 10279 / NRRL Y-324</strain>
    </source>
</reference>
<dbReference type="STRING" id="294746.A5DQ16"/>
<dbReference type="EMBL" id="CH408161">
    <property type="protein sequence ID" value="EDK41269.2"/>
    <property type="molecule type" value="Genomic_DNA"/>
</dbReference>
<evidence type="ECO:0000313" key="1">
    <source>
        <dbReference type="EMBL" id="EDK41269.2"/>
    </source>
</evidence>
<dbReference type="InParanoid" id="A5DQ16"/>
<accession>A5DQ16</accession>
<dbReference type="Gene3D" id="3.90.1140.10">
    <property type="entry name" value="Cyclic phosphodiesterase"/>
    <property type="match status" value="1"/>
</dbReference>
<dbReference type="eggNOG" id="ENOG502S7CF">
    <property type="taxonomic scope" value="Eukaryota"/>
</dbReference>
<dbReference type="RefSeq" id="XP_001482347.2">
    <property type="nucleotide sequence ID" value="XM_001482297.1"/>
</dbReference>
<protein>
    <submittedName>
        <fullName evidence="1">Uncharacterized protein</fullName>
    </submittedName>
</protein>
<dbReference type="KEGG" id="pgu:PGUG_05367"/>
<dbReference type="SUPFAM" id="SSF55144">
    <property type="entry name" value="LigT-like"/>
    <property type="match status" value="1"/>
</dbReference>
<gene>
    <name evidence="1" type="ORF">PGUG_05367</name>
</gene>
<dbReference type="OMA" id="FVDPRNC"/>
<name>A5DQ16_PICGU</name>
<evidence type="ECO:0000313" key="2">
    <source>
        <dbReference type="Proteomes" id="UP000001997"/>
    </source>
</evidence>
<keyword evidence="2" id="KW-1185">Reference proteome</keyword>